<dbReference type="Proteomes" id="UP000719412">
    <property type="component" value="Unassembled WGS sequence"/>
</dbReference>
<dbReference type="GO" id="GO:0005615">
    <property type="term" value="C:extracellular space"/>
    <property type="evidence" value="ECO:0007669"/>
    <property type="project" value="TreeGrafter"/>
</dbReference>
<evidence type="ECO:0000256" key="4">
    <source>
        <dbReference type="RuleBase" id="RU004262"/>
    </source>
</evidence>
<evidence type="ECO:0000256" key="3">
    <source>
        <dbReference type="ARBA" id="ARBA00022525"/>
    </source>
</evidence>
<evidence type="ECO:0000313" key="7">
    <source>
        <dbReference type="EMBL" id="KAH0811043.1"/>
    </source>
</evidence>
<dbReference type="PANTHER" id="PTHR11610:SF173">
    <property type="entry name" value="LIPASE DOMAIN-CONTAINING PROTEIN-RELATED"/>
    <property type="match status" value="1"/>
</dbReference>
<dbReference type="SUPFAM" id="SSF53474">
    <property type="entry name" value="alpha/beta-Hydrolases"/>
    <property type="match status" value="1"/>
</dbReference>
<evidence type="ECO:0000256" key="5">
    <source>
        <dbReference type="SAM" id="SignalP"/>
    </source>
</evidence>
<comment type="similarity">
    <text evidence="2 4">Belongs to the AB hydrolase superfamily. Lipase family.</text>
</comment>
<feature type="chain" id="PRO_5035293508" description="Lipase domain-containing protein" evidence="5">
    <location>
        <begin position="17"/>
        <end position="316"/>
    </location>
</feature>
<dbReference type="AlphaFoldDB" id="A0A8J6L9K3"/>
<accession>A0A8J6L9K3</accession>
<dbReference type="CDD" id="cd00707">
    <property type="entry name" value="Pancreat_lipase_like"/>
    <property type="match status" value="1"/>
</dbReference>
<dbReference type="InterPro" id="IPR013818">
    <property type="entry name" value="Lipase"/>
</dbReference>
<keyword evidence="8" id="KW-1185">Reference proteome</keyword>
<reference evidence="7" key="2">
    <citation type="submission" date="2021-08" db="EMBL/GenBank/DDBJ databases">
        <authorList>
            <person name="Eriksson T."/>
        </authorList>
    </citation>
    <scope>NUCLEOTIDE SEQUENCE</scope>
    <source>
        <strain evidence="7">Stoneville</strain>
        <tissue evidence="7">Whole head</tissue>
    </source>
</reference>
<gene>
    <name evidence="7" type="ORF">GEV33_011749</name>
</gene>
<proteinExistence type="inferred from homology"/>
<protein>
    <recommendedName>
        <fullName evidence="6">Lipase domain-containing protein</fullName>
    </recommendedName>
</protein>
<comment type="caution">
    <text evidence="7">The sequence shown here is derived from an EMBL/GenBank/DDBJ whole genome shotgun (WGS) entry which is preliminary data.</text>
</comment>
<dbReference type="Gene3D" id="3.40.50.1820">
    <property type="entry name" value="alpha/beta hydrolase"/>
    <property type="match status" value="1"/>
</dbReference>
<dbReference type="InterPro" id="IPR000734">
    <property type="entry name" value="TAG_lipase"/>
</dbReference>
<evidence type="ECO:0000259" key="6">
    <source>
        <dbReference type="Pfam" id="PF00151"/>
    </source>
</evidence>
<dbReference type="InterPro" id="IPR029058">
    <property type="entry name" value="AB_hydrolase_fold"/>
</dbReference>
<dbReference type="InterPro" id="IPR033906">
    <property type="entry name" value="Lipase_N"/>
</dbReference>
<sequence>MFILVLLCLFIPFTIQIYSRDFLSKIPPVEFCQADAVKTDVFYYLFKSCGQTTAITINDEYTLPEQDRSLPLKMLMHGYSSNVTSPWYKETKREYFRRGPHNVIYVDWSIAANKSFPVSAANIKPVGEYIADFILNLRVPLENVHIIGHSLGSHLAGFVGKNIYWKTGKKIARITATDPAGPGFEQMGPESRLSKYDASFIDIIHTDINYFGMMKPIGHVDFYCNGGKNQPGCPPRKVDENCSHARSNMYFIESINKRNITARLARMNEQEEFVFSSKTDEVIFGDAVPTTAKGMYYLKTNSSSPYLIPRKNNKKT</sequence>
<dbReference type="GO" id="GO:0017171">
    <property type="term" value="F:serine hydrolase activity"/>
    <property type="evidence" value="ECO:0007669"/>
    <property type="project" value="TreeGrafter"/>
</dbReference>
<comment type="subcellular location">
    <subcellularLocation>
        <location evidence="1">Secreted</location>
    </subcellularLocation>
</comment>
<feature type="signal peptide" evidence="5">
    <location>
        <begin position="1"/>
        <end position="16"/>
    </location>
</feature>
<reference evidence="7" key="1">
    <citation type="journal article" date="2020" name="J Insects Food Feed">
        <title>The yellow mealworm (Tenebrio molitor) genome: a resource for the emerging insects as food and feed industry.</title>
        <authorList>
            <person name="Eriksson T."/>
            <person name="Andere A."/>
            <person name="Kelstrup H."/>
            <person name="Emery V."/>
            <person name="Picard C."/>
        </authorList>
    </citation>
    <scope>NUCLEOTIDE SEQUENCE</scope>
    <source>
        <strain evidence="7">Stoneville</strain>
        <tissue evidence="7">Whole head</tissue>
    </source>
</reference>
<keyword evidence="5" id="KW-0732">Signal</keyword>
<dbReference type="EMBL" id="JABDTM020027076">
    <property type="protein sequence ID" value="KAH0811043.1"/>
    <property type="molecule type" value="Genomic_DNA"/>
</dbReference>
<dbReference type="GO" id="GO:0016042">
    <property type="term" value="P:lipid catabolic process"/>
    <property type="evidence" value="ECO:0007669"/>
    <property type="project" value="TreeGrafter"/>
</dbReference>
<dbReference type="GO" id="GO:0016298">
    <property type="term" value="F:lipase activity"/>
    <property type="evidence" value="ECO:0007669"/>
    <property type="project" value="InterPro"/>
</dbReference>
<dbReference type="PANTHER" id="PTHR11610">
    <property type="entry name" value="LIPASE"/>
    <property type="match status" value="1"/>
</dbReference>
<keyword evidence="3" id="KW-0964">Secreted</keyword>
<dbReference type="Pfam" id="PF00151">
    <property type="entry name" value="Lipase"/>
    <property type="match status" value="1"/>
</dbReference>
<evidence type="ECO:0000256" key="1">
    <source>
        <dbReference type="ARBA" id="ARBA00004613"/>
    </source>
</evidence>
<name>A0A8J6L9K3_TENMO</name>
<evidence type="ECO:0000313" key="8">
    <source>
        <dbReference type="Proteomes" id="UP000719412"/>
    </source>
</evidence>
<feature type="domain" description="Lipase" evidence="6">
    <location>
        <begin position="37"/>
        <end position="306"/>
    </location>
</feature>
<evidence type="ECO:0000256" key="2">
    <source>
        <dbReference type="ARBA" id="ARBA00010701"/>
    </source>
</evidence>
<organism evidence="7 8">
    <name type="scientific">Tenebrio molitor</name>
    <name type="common">Yellow mealworm beetle</name>
    <dbReference type="NCBI Taxonomy" id="7067"/>
    <lineage>
        <taxon>Eukaryota</taxon>
        <taxon>Metazoa</taxon>
        <taxon>Ecdysozoa</taxon>
        <taxon>Arthropoda</taxon>
        <taxon>Hexapoda</taxon>
        <taxon>Insecta</taxon>
        <taxon>Pterygota</taxon>
        <taxon>Neoptera</taxon>
        <taxon>Endopterygota</taxon>
        <taxon>Coleoptera</taxon>
        <taxon>Polyphaga</taxon>
        <taxon>Cucujiformia</taxon>
        <taxon>Tenebrionidae</taxon>
        <taxon>Tenebrio</taxon>
    </lineage>
</organism>